<protein>
    <recommendedName>
        <fullName evidence="2">Nascent polypeptide-associated complex subunit beta</fullName>
    </recommendedName>
</protein>
<comment type="subunit">
    <text evidence="2">Part of the nascent polypeptide-associated complex (NAC).</text>
</comment>
<dbReference type="FunFam" id="2.20.70.30:FF:000001">
    <property type="entry name" value="Transcription factor BTF3 homolog"/>
    <property type="match status" value="1"/>
</dbReference>
<feature type="region of interest" description="Disordered" evidence="3">
    <location>
        <begin position="132"/>
        <end position="154"/>
    </location>
</feature>
<dbReference type="Gene3D" id="2.20.70.30">
    <property type="entry name" value="Nascent polypeptide-associated complex domain"/>
    <property type="match status" value="1"/>
</dbReference>
<accession>A0A812L7Q8</accession>
<dbReference type="SMART" id="SM01407">
    <property type="entry name" value="NAC"/>
    <property type="match status" value="1"/>
</dbReference>
<sequence>MEQSEAVMAARAKLAQRFDAVRTGGKGTARRRKLAKHQTNTADEKQLQAHLKRLGLNSIPGIEEVNMFTEDGSVLHFNAPKVQAAVGANTYVITGQPESKRLEELLPGIIHQLGADNLTNLRRIAEGFRSAPAAETGGDDIPDIGENFEEVSKQ</sequence>
<feature type="domain" description="NAC-A/B" evidence="4">
    <location>
        <begin position="41"/>
        <end position="106"/>
    </location>
</feature>
<organism evidence="5 6">
    <name type="scientific">Symbiodinium natans</name>
    <dbReference type="NCBI Taxonomy" id="878477"/>
    <lineage>
        <taxon>Eukaryota</taxon>
        <taxon>Sar</taxon>
        <taxon>Alveolata</taxon>
        <taxon>Dinophyceae</taxon>
        <taxon>Suessiales</taxon>
        <taxon>Symbiodiniaceae</taxon>
        <taxon>Symbiodinium</taxon>
    </lineage>
</organism>
<dbReference type="InterPro" id="IPR039370">
    <property type="entry name" value="BTF3"/>
</dbReference>
<evidence type="ECO:0000313" key="5">
    <source>
        <dbReference type="EMBL" id="CAE7236730.1"/>
    </source>
</evidence>
<keyword evidence="2" id="KW-0804">Transcription</keyword>
<evidence type="ECO:0000256" key="2">
    <source>
        <dbReference type="RuleBase" id="RU361272"/>
    </source>
</evidence>
<dbReference type="InterPro" id="IPR038187">
    <property type="entry name" value="NAC_A/B_dom_sf"/>
</dbReference>
<name>A0A812L7Q8_9DINO</name>
<dbReference type="PANTHER" id="PTHR10351">
    <property type="entry name" value="TRANSCRIPTION FACTOR BTF3 FAMILY MEMBER"/>
    <property type="match status" value="1"/>
</dbReference>
<evidence type="ECO:0000259" key="4">
    <source>
        <dbReference type="PROSITE" id="PS51151"/>
    </source>
</evidence>
<feature type="compositionally biased region" description="Acidic residues" evidence="3">
    <location>
        <begin position="137"/>
        <end position="154"/>
    </location>
</feature>
<evidence type="ECO:0000256" key="1">
    <source>
        <dbReference type="ARBA" id="ARBA00005296"/>
    </source>
</evidence>
<evidence type="ECO:0000313" key="6">
    <source>
        <dbReference type="Proteomes" id="UP000604046"/>
    </source>
</evidence>
<comment type="similarity">
    <text evidence="1 2">Belongs to the NAC-beta family.</text>
</comment>
<dbReference type="OrthoDB" id="8033832at2759"/>
<dbReference type="EMBL" id="CAJNDS010000835">
    <property type="protein sequence ID" value="CAE7236730.1"/>
    <property type="molecule type" value="Genomic_DNA"/>
</dbReference>
<evidence type="ECO:0000256" key="3">
    <source>
        <dbReference type="SAM" id="MobiDB-lite"/>
    </source>
</evidence>
<dbReference type="Pfam" id="PF01849">
    <property type="entry name" value="NAC"/>
    <property type="match status" value="1"/>
</dbReference>
<dbReference type="CDD" id="cd22055">
    <property type="entry name" value="NAC_BTF3"/>
    <property type="match status" value="1"/>
</dbReference>
<proteinExistence type="inferred from homology"/>
<keyword evidence="6" id="KW-1185">Reference proteome</keyword>
<dbReference type="Proteomes" id="UP000604046">
    <property type="component" value="Unassembled WGS sequence"/>
</dbReference>
<gene>
    <name evidence="5" type="primary">Btf3</name>
    <name evidence="5" type="ORF">SNAT2548_LOCUS10229</name>
</gene>
<dbReference type="PROSITE" id="PS51151">
    <property type="entry name" value="NAC_AB"/>
    <property type="match status" value="1"/>
</dbReference>
<dbReference type="InterPro" id="IPR002715">
    <property type="entry name" value="Nas_poly-pep-assoc_cplx_dom"/>
</dbReference>
<comment type="caution">
    <text evidence="5">The sequence shown here is derived from an EMBL/GenBank/DDBJ whole genome shotgun (WGS) entry which is preliminary data.</text>
</comment>
<keyword evidence="2" id="KW-0805">Transcription regulation</keyword>
<reference evidence="5" key="1">
    <citation type="submission" date="2021-02" db="EMBL/GenBank/DDBJ databases">
        <authorList>
            <person name="Dougan E. K."/>
            <person name="Rhodes N."/>
            <person name="Thang M."/>
            <person name="Chan C."/>
        </authorList>
    </citation>
    <scope>NUCLEOTIDE SEQUENCE</scope>
</reference>
<dbReference type="AlphaFoldDB" id="A0A812L7Q8"/>